<evidence type="ECO:0000313" key="2">
    <source>
        <dbReference type="Proteomes" id="UP001529510"/>
    </source>
</evidence>
<dbReference type="EMBL" id="JAMKFB020000013">
    <property type="protein sequence ID" value="KAL0177515.1"/>
    <property type="molecule type" value="Genomic_DNA"/>
</dbReference>
<accession>A0ABD0PUP7</accession>
<name>A0ABD0PUP7_CIRMR</name>
<comment type="caution">
    <text evidence="1">The sequence shown here is derived from an EMBL/GenBank/DDBJ whole genome shotgun (WGS) entry which is preliminary data.</text>
</comment>
<dbReference type="Proteomes" id="UP001529510">
    <property type="component" value="Unassembled WGS sequence"/>
</dbReference>
<sequence length="50" mass="5967">LRYCHRDDRRRQIDGQLVSEVTGRLHQRGNIRRRHDLLVGEHQQIPGSHT</sequence>
<evidence type="ECO:0000313" key="1">
    <source>
        <dbReference type="EMBL" id="KAL0177515.1"/>
    </source>
</evidence>
<feature type="non-terminal residue" evidence="1">
    <location>
        <position position="1"/>
    </location>
</feature>
<organism evidence="1 2">
    <name type="scientific">Cirrhinus mrigala</name>
    <name type="common">Mrigala</name>
    <dbReference type="NCBI Taxonomy" id="683832"/>
    <lineage>
        <taxon>Eukaryota</taxon>
        <taxon>Metazoa</taxon>
        <taxon>Chordata</taxon>
        <taxon>Craniata</taxon>
        <taxon>Vertebrata</taxon>
        <taxon>Euteleostomi</taxon>
        <taxon>Actinopterygii</taxon>
        <taxon>Neopterygii</taxon>
        <taxon>Teleostei</taxon>
        <taxon>Ostariophysi</taxon>
        <taxon>Cypriniformes</taxon>
        <taxon>Cyprinidae</taxon>
        <taxon>Labeoninae</taxon>
        <taxon>Labeonini</taxon>
        <taxon>Cirrhinus</taxon>
    </lineage>
</organism>
<dbReference type="AlphaFoldDB" id="A0ABD0PUP7"/>
<protein>
    <submittedName>
        <fullName evidence="1">Uncharacterized protein</fullName>
    </submittedName>
</protein>
<gene>
    <name evidence="1" type="ORF">M9458_026409</name>
</gene>
<proteinExistence type="predicted"/>
<keyword evidence="2" id="KW-1185">Reference proteome</keyword>
<reference evidence="1 2" key="1">
    <citation type="submission" date="2024-05" db="EMBL/GenBank/DDBJ databases">
        <title>Genome sequencing and assembly of Indian major carp, Cirrhinus mrigala (Hamilton, 1822).</title>
        <authorList>
            <person name="Mohindra V."/>
            <person name="Chowdhury L.M."/>
            <person name="Lal K."/>
            <person name="Jena J.K."/>
        </authorList>
    </citation>
    <scope>NUCLEOTIDE SEQUENCE [LARGE SCALE GENOMIC DNA]</scope>
    <source>
        <strain evidence="1">CM1030</strain>
        <tissue evidence="1">Blood</tissue>
    </source>
</reference>
<feature type="non-terminal residue" evidence="1">
    <location>
        <position position="50"/>
    </location>
</feature>